<dbReference type="Pfam" id="PF18029">
    <property type="entry name" value="Glyoxalase_6"/>
    <property type="match status" value="1"/>
</dbReference>
<dbReference type="InterPro" id="IPR029068">
    <property type="entry name" value="Glyas_Bleomycin-R_OHBP_Dase"/>
</dbReference>
<reference evidence="2 3" key="1">
    <citation type="submission" date="2018-05" db="EMBL/GenBank/DDBJ databases">
        <title>Amnibacterium sp. M8JJ-5, whole genome shotgun sequence.</title>
        <authorList>
            <person name="Tuo L."/>
        </authorList>
    </citation>
    <scope>NUCLEOTIDE SEQUENCE [LARGE SCALE GENOMIC DNA]</scope>
    <source>
        <strain evidence="2 3">M8JJ-5</strain>
    </source>
</reference>
<organism evidence="2 3">
    <name type="scientific">Amnibacterium flavum</name>
    <dbReference type="NCBI Taxonomy" id="2173173"/>
    <lineage>
        <taxon>Bacteria</taxon>
        <taxon>Bacillati</taxon>
        <taxon>Actinomycetota</taxon>
        <taxon>Actinomycetes</taxon>
        <taxon>Micrococcales</taxon>
        <taxon>Microbacteriaceae</taxon>
        <taxon>Amnibacterium</taxon>
    </lineage>
</organism>
<evidence type="ECO:0000259" key="1">
    <source>
        <dbReference type="PROSITE" id="PS51819"/>
    </source>
</evidence>
<accession>A0A2V1HRW6</accession>
<dbReference type="CDD" id="cd07247">
    <property type="entry name" value="SgaA_N_like"/>
    <property type="match status" value="1"/>
</dbReference>
<dbReference type="InterPro" id="IPR004360">
    <property type="entry name" value="Glyas_Fos-R_dOase_dom"/>
</dbReference>
<dbReference type="InterPro" id="IPR037523">
    <property type="entry name" value="VOC_core"/>
</dbReference>
<evidence type="ECO:0000313" key="2">
    <source>
        <dbReference type="EMBL" id="PVZ95366.1"/>
    </source>
</evidence>
<dbReference type="PANTHER" id="PTHR33993">
    <property type="entry name" value="GLYOXALASE-RELATED"/>
    <property type="match status" value="1"/>
</dbReference>
<sequence length="231" mass="24236">MTAPLAWMDVISTDFPRSVAFYGQVFGWVLRPVVEDDHPYNALAAGDELVAGAEAIPESKGPPRWTVFVTTDDMSALLKSVLAAGGAVTFDPMQLGDYGIVAMITDPFDATIGVWQPLEFDPHSVGAVEGRFAGAELVTADVAGTVRFLTEVLGWTVADDDSSGLVTLDAGGYPARLTAGDQSQWRPILRVVSQDSTVEAIARAGGSADAPRLDGVVVAADPMGAQFLLAP</sequence>
<comment type="caution">
    <text evidence="2">The sequence shown here is derived from an EMBL/GenBank/DDBJ whole genome shotgun (WGS) entry which is preliminary data.</text>
</comment>
<dbReference type="Proteomes" id="UP000244893">
    <property type="component" value="Unassembled WGS sequence"/>
</dbReference>
<dbReference type="InterPro" id="IPR041581">
    <property type="entry name" value="Glyoxalase_6"/>
</dbReference>
<dbReference type="InterPro" id="IPR052164">
    <property type="entry name" value="Anthracycline_SecMetBiosynth"/>
</dbReference>
<feature type="domain" description="VOC" evidence="1">
    <location>
        <begin position="4"/>
        <end position="117"/>
    </location>
</feature>
<dbReference type="PANTHER" id="PTHR33993:SF14">
    <property type="entry name" value="GB|AAF24581.1"/>
    <property type="match status" value="1"/>
</dbReference>
<dbReference type="EMBL" id="QEOP01000001">
    <property type="protein sequence ID" value="PVZ95366.1"/>
    <property type="molecule type" value="Genomic_DNA"/>
</dbReference>
<proteinExistence type="predicted"/>
<dbReference type="Pfam" id="PF00903">
    <property type="entry name" value="Glyoxalase"/>
    <property type="match status" value="1"/>
</dbReference>
<dbReference type="OrthoDB" id="9793039at2"/>
<protein>
    <recommendedName>
        <fullName evidence="1">VOC domain-containing protein</fullName>
    </recommendedName>
</protein>
<name>A0A2V1HRW6_9MICO</name>
<dbReference type="AlphaFoldDB" id="A0A2V1HRW6"/>
<evidence type="ECO:0000313" key="3">
    <source>
        <dbReference type="Proteomes" id="UP000244893"/>
    </source>
</evidence>
<gene>
    <name evidence="2" type="ORF">DDQ50_02275</name>
</gene>
<dbReference type="SUPFAM" id="SSF54593">
    <property type="entry name" value="Glyoxalase/Bleomycin resistance protein/Dihydroxybiphenyl dioxygenase"/>
    <property type="match status" value="1"/>
</dbReference>
<dbReference type="RefSeq" id="WP_116755102.1">
    <property type="nucleotide sequence ID" value="NZ_JBHUEX010000001.1"/>
</dbReference>
<dbReference type="Gene3D" id="3.10.180.10">
    <property type="entry name" value="2,3-Dihydroxybiphenyl 1,2-Dioxygenase, domain 1"/>
    <property type="match status" value="2"/>
</dbReference>
<keyword evidence="3" id="KW-1185">Reference proteome</keyword>
<dbReference type="PROSITE" id="PS51819">
    <property type="entry name" value="VOC"/>
    <property type="match status" value="1"/>
</dbReference>